<accession>A0ACB5T8I5</accession>
<organism evidence="1 2">
    <name type="scientific">Ambrosiozyma monospora</name>
    <name type="common">Yeast</name>
    <name type="synonym">Endomycopsis monosporus</name>
    <dbReference type="NCBI Taxonomy" id="43982"/>
    <lineage>
        <taxon>Eukaryota</taxon>
        <taxon>Fungi</taxon>
        <taxon>Dikarya</taxon>
        <taxon>Ascomycota</taxon>
        <taxon>Saccharomycotina</taxon>
        <taxon>Pichiomycetes</taxon>
        <taxon>Pichiales</taxon>
        <taxon>Pichiaceae</taxon>
        <taxon>Ambrosiozyma</taxon>
    </lineage>
</organism>
<evidence type="ECO:0000313" key="1">
    <source>
        <dbReference type="EMBL" id="GME83645.1"/>
    </source>
</evidence>
<proteinExistence type="predicted"/>
<protein>
    <submittedName>
        <fullName evidence="1">Unnamed protein product</fullName>
    </submittedName>
</protein>
<dbReference type="Proteomes" id="UP001165064">
    <property type="component" value="Unassembled WGS sequence"/>
</dbReference>
<dbReference type="EMBL" id="BSXS01004887">
    <property type="protein sequence ID" value="GME83645.1"/>
    <property type="molecule type" value="Genomic_DNA"/>
</dbReference>
<reference evidence="1" key="1">
    <citation type="submission" date="2023-04" db="EMBL/GenBank/DDBJ databases">
        <title>Ambrosiozyma monospora NBRC 10751.</title>
        <authorList>
            <person name="Ichikawa N."/>
            <person name="Sato H."/>
            <person name="Tonouchi N."/>
        </authorList>
    </citation>
    <scope>NUCLEOTIDE SEQUENCE</scope>
    <source>
        <strain evidence="1">NBRC 10751</strain>
    </source>
</reference>
<gene>
    <name evidence="1" type="ORF">Amon02_000630500</name>
</gene>
<evidence type="ECO:0000313" key="2">
    <source>
        <dbReference type="Proteomes" id="UP001165064"/>
    </source>
</evidence>
<comment type="caution">
    <text evidence="1">The sequence shown here is derived from an EMBL/GenBank/DDBJ whole genome shotgun (WGS) entry which is preliminary data.</text>
</comment>
<keyword evidence="2" id="KW-1185">Reference proteome</keyword>
<name>A0ACB5T8I5_AMBMO</name>
<sequence>MNKNEVFSEGPTTSQHVESMDEDHFQKSTYKLKRTRSMGLLDDFIVQTRALDTNSIDSSNKKLTNRDFVSDETLQKLAIKPTYSEEELGHVPSFYTSVISPSVRKKMGVPVDNNINSNSPSSMQKTTTYS</sequence>